<dbReference type="PROSITE" id="PS50096">
    <property type="entry name" value="IQ"/>
    <property type="match status" value="1"/>
</dbReference>
<dbReference type="EMBL" id="CABPRJ010001954">
    <property type="protein sequence ID" value="VVC42471.1"/>
    <property type="molecule type" value="Genomic_DNA"/>
</dbReference>
<keyword evidence="3" id="KW-0963">Cytoplasm</keyword>
<evidence type="ECO:0000256" key="1">
    <source>
        <dbReference type="ARBA" id="ARBA00004245"/>
    </source>
</evidence>
<dbReference type="PANTHER" id="PTHR14871:SF1">
    <property type="entry name" value="DYNEIN REGULATORY COMPLEX PROTEIN 9"/>
    <property type="match status" value="1"/>
</dbReference>
<name>A0A5E4NJC6_9HEMI</name>
<comment type="subcellular location">
    <subcellularLocation>
        <location evidence="2">Cell projection</location>
    </subcellularLocation>
    <subcellularLocation>
        <location evidence="1">Cytoplasm</location>
        <location evidence="1">Cytoskeleton</location>
    </subcellularLocation>
</comment>
<keyword evidence="8" id="KW-1185">Reference proteome</keyword>
<evidence type="ECO:0000256" key="6">
    <source>
        <dbReference type="SAM" id="MobiDB-lite"/>
    </source>
</evidence>
<dbReference type="GO" id="GO:0044782">
    <property type="term" value="P:cilium organization"/>
    <property type="evidence" value="ECO:0007669"/>
    <property type="project" value="TreeGrafter"/>
</dbReference>
<dbReference type="InterPro" id="IPR042618">
    <property type="entry name" value="IQCG"/>
</dbReference>
<evidence type="ECO:0000256" key="4">
    <source>
        <dbReference type="ARBA" id="ARBA00023212"/>
    </source>
</evidence>
<dbReference type="Proteomes" id="UP000325440">
    <property type="component" value="Unassembled WGS sequence"/>
</dbReference>
<dbReference type="GO" id="GO:0005856">
    <property type="term" value="C:cytoskeleton"/>
    <property type="evidence" value="ECO:0007669"/>
    <property type="project" value="UniProtKB-SubCell"/>
</dbReference>
<evidence type="ECO:0000313" key="8">
    <source>
        <dbReference type="Proteomes" id="UP000325440"/>
    </source>
</evidence>
<sequence>MYQINEESEEIRNEIEMHKLRQKLANVRLKSETVKTFESLIDDDDEMTETIYRPKAFDASDETVLANDGQQQADEDQSALPSHDPNVTGGKRDEDDDAATMGSWAYSRDEERVKTNDGDDEDKTATEEVRYCVGISGDVVDMCFTDYCEHESYASEESSLSFYTTVKKAPLRLNTLETIGVVHTLEKWIDRIGVLNAIDETESGDMSHAADYHLRAFDSQGRMTKIAELREFVSRTLAQTTWELQSSNTFTALQRLNDSMLKTASDERQLEKEWVSSRIALTDLQTRKKRYKKLHFIKLWNIETERKRLAEEHEKKMMLIKTENEYVRIWEDTRLNESKEIQREKLHGIRAQIEVVEMESSVDDDCMAEVKRVFTKNSVDMDRRARTWGKIHKGDVGVMDKDIMTLETEKEQLDKSHVQLQAYVDELQTAIDEIEGHQRDRAERMRLKKEKMAIRIQTFWRAMMVRRFLGPFKPLKELFDKKSKKKPTKKNKK</sequence>
<gene>
    <name evidence="7" type="ORF">CINCED_3A018642</name>
</gene>
<feature type="region of interest" description="Disordered" evidence="6">
    <location>
        <begin position="67"/>
        <end position="122"/>
    </location>
</feature>
<reference evidence="7 8" key="1">
    <citation type="submission" date="2019-08" db="EMBL/GenBank/DDBJ databases">
        <authorList>
            <person name="Alioto T."/>
            <person name="Alioto T."/>
            <person name="Gomez Garrido J."/>
        </authorList>
    </citation>
    <scope>NUCLEOTIDE SEQUENCE [LARGE SCALE GENOMIC DNA]</scope>
</reference>
<dbReference type="CDD" id="cd23766">
    <property type="entry name" value="IQCG"/>
    <property type="match status" value="1"/>
</dbReference>
<keyword evidence="5" id="KW-0966">Cell projection</keyword>
<dbReference type="GO" id="GO:0031514">
    <property type="term" value="C:motile cilium"/>
    <property type="evidence" value="ECO:0007669"/>
    <property type="project" value="TreeGrafter"/>
</dbReference>
<evidence type="ECO:0000256" key="5">
    <source>
        <dbReference type="ARBA" id="ARBA00023273"/>
    </source>
</evidence>
<dbReference type="OrthoDB" id="10254713at2759"/>
<evidence type="ECO:0000313" key="7">
    <source>
        <dbReference type="EMBL" id="VVC42471.1"/>
    </source>
</evidence>
<feature type="compositionally biased region" description="Basic and acidic residues" evidence="6">
    <location>
        <begin position="107"/>
        <end position="122"/>
    </location>
</feature>
<protein>
    <submittedName>
        <fullName evidence="7">IQ motif, EF-hand binding site</fullName>
    </submittedName>
</protein>
<evidence type="ECO:0000256" key="3">
    <source>
        <dbReference type="ARBA" id="ARBA00022490"/>
    </source>
</evidence>
<dbReference type="GO" id="GO:0005737">
    <property type="term" value="C:cytoplasm"/>
    <property type="evidence" value="ECO:0007669"/>
    <property type="project" value="TreeGrafter"/>
</dbReference>
<organism evidence="7 8">
    <name type="scientific">Cinara cedri</name>
    <dbReference type="NCBI Taxonomy" id="506608"/>
    <lineage>
        <taxon>Eukaryota</taxon>
        <taxon>Metazoa</taxon>
        <taxon>Ecdysozoa</taxon>
        <taxon>Arthropoda</taxon>
        <taxon>Hexapoda</taxon>
        <taxon>Insecta</taxon>
        <taxon>Pterygota</taxon>
        <taxon>Neoptera</taxon>
        <taxon>Paraneoptera</taxon>
        <taxon>Hemiptera</taxon>
        <taxon>Sternorrhyncha</taxon>
        <taxon>Aphidomorpha</taxon>
        <taxon>Aphidoidea</taxon>
        <taxon>Aphididae</taxon>
        <taxon>Lachninae</taxon>
        <taxon>Cinara</taxon>
    </lineage>
</organism>
<evidence type="ECO:0000256" key="2">
    <source>
        <dbReference type="ARBA" id="ARBA00004316"/>
    </source>
</evidence>
<accession>A0A5E4NJC6</accession>
<proteinExistence type="predicted"/>
<keyword evidence="4" id="KW-0206">Cytoskeleton</keyword>
<dbReference type="AlphaFoldDB" id="A0A5E4NJC6"/>
<dbReference type="PANTHER" id="PTHR14871">
    <property type="entry name" value="DYNEIN REGULATORY COMPLEX PROTEIN 9"/>
    <property type="match status" value="1"/>
</dbReference>